<accession>A0A438FTC8</accession>
<reference evidence="1 2" key="1">
    <citation type="journal article" date="2018" name="PLoS Genet.">
        <title>Population sequencing reveals clonal diversity and ancestral inbreeding in the grapevine cultivar Chardonnay.</title>
        <authorList>
            <person name="Roach M.J."/>
            <person name="Johnson D.L."/>
            <person name="Bohlmann J."/>
            <person name="van Vuuren H.J."/>
            <person name="Jones S.J."/>
            <person name="Pretorius I.S."/>
            <person name="Schmidt S.A."/>
            <person name="Borneman A.R."/>
        </authorList>
    </citation>
    <scope>NUCLEOTIDE SEQUENCE [LARGE SCALE GENOMIC DNA]</scope>
    <source>
        <strain evidence="2">cv. Chardonnay</strain>
        <tissue evidence="1">Leaf</tissue>
    </source>
</reference>
<gene>
    <name evidence="1" type="primary">DGL_1</name>
    <name evidence="1" type="ORF">CK203_058957</name>
</gene>
<sequence length="179" mass="20516">MKVIASLGWRAVGNNFFLKFLAIKPVQRRGTEHNFGRAQHGEPKGWEFKLQGTLRRIGTEGAKSSECQRPITKLPGIVFNENFRVLGGRYEFPWSCSCYAHVGVEVVLDFFKMENPSYVHDLESYINLLKCPQRVQVQKDGPDFLSKAREWLLGTQNFNPLPWRNAASNMVNLVQSQRT</sequence>
<protein>
    <submittedName>
        <fullName evidence="1">Galactolipase DONGLE, chloroplastic</fullName>
    </submittedName>
</protein>
<name>A0A438FTC8_VITVI</name>
<dbReference type="Proteomes" id="UP000288805">
    <property type="component" value="Unassembled WGS sequence"/>
</dbReference>
<dbReference type="AlphaFoldDB" id="A0A438FTC8"/>
<evidence type="ECO:0000313" key="1">
    <source>
        <dbReference type="EMBL" id="RVW63209.1"/>
    </source>
</evidence>
<comment type="caution">
    <text evidence="1">The sequence shown here is derived from an EMBL/GenBank/DDBJ whole genome shotgun (WGS) entry which is preliminary data.</text>
</comment>
<organism evidence="1 2">
    <name type="scientific">Vitis vinifera</name>
    <name type="common">Grape</name>
    <dbReference type="NCBI Taxonomy" id="29760"/>
    <lineage>
        <taxon>Eukaryota</taxon>
        <taxon>Viridiplantae</taxon>
        <taxon>Streptophyta</taxon>
        <taxon>Embryophyta</taxon>
        <taxon>Tracheophyta</taxon>
        <taxon>Spermatophyta</taxon>
        <taxon>Magnoliopsida</taxon>
        <taxon>eudicotyledons</taxon>
        <taxon>Gunneridae</taxon>
        <taxon>Pentapetalae</taxon>
        <taxon>rosids</taxon>
        <taxon>Vitales</taxon>
        <taxon>Vitaceae</taxon>
        <taxon>Viteae</taxon>
        <taxon>Vitis</taxon>
    </lineage>
</organism>
<proteinExistence type="predicted"/>
<evidence type="ECO:0000313" key="2">
    <source>
        <dbReference type="Proteomes" id="UP000288805"/>
    </source>
</evidence>
<dbReference type="EMBL" id="QGNW01000746">
    <property type="protein sequence ID" value="RVW63209.1"/>
    <property type="molecule type" value="Genomic_DNA"/>
</dbReference>